<name>A0A2P6TJL1_CHLSO</name>
<feature type="transmembrane region" description="Helical" evidence="10">
    <location>
        <begin position="362"/>
        <end position="385"/>
    </location>
</feature>
<dbReference type="Pfam" id="PF04143">
    <property type="entry name" value="Sulf_transp"/>
    <property type="match status" value="1"/>
</dbReference>
<dbReference type="GO" id="GO:0003866">
    <property type="term" value="F:3-phosphoshikimate 1-carboxyvinyltransferase activity"/>
    <property type="evidence" value="ECO:0007669"/>
    <property type="project" value="UniProtKB-UniRule"/>
</dbReference>
<dbReference type="PANTHER" id="PTHR21090">
    <property type="entry name" value="AROM/DEHYDROQUINATE SYNTHASE"/>
    <property type="match status" value="1"/>
</dbReference>
<feature type="transmembrane region" description="Helical" evidence="10">
    <location>
        <begin position="157"/>
        <end position="180"/>
    </location>
</feature>
<keyword evidence="13" id="KW-1185">Reference proteome</keyword>
<gene>
    <name evidence="12" type="ORF">C2E21_6667</name>
</gene>
<dbReference type="GO" id="GO:0004672">
    <property type="term" value="F:protein kinase activity"/>
    <property type="evidence" value="ECO:0007669"/>
    <property type="project" value="InterPro"/>
</dbReference>
<dbReference type="PANTHER" id="PTHR21090:SF5">
    <property type="entry name" value="PENTAFUNCTIONAL AROM POLYPEPTIDE"/>
    <property type="match status" value="1"/>
</dbReference>
<keyword evidence="5 8" id="KW-0808">Transferase</keyword>
<dbReference type="HAMAP" id="MF_00210">
    <property type="entry name" value="EPSP_synth"/>
    <property type="match status" value="1"/>
</dbReference>
<evidence type="ECO:0000256" key="4">
    <source>
        <dbReference type="ARBA" id="ARBA00022605"/>
    </source>
</evidence>
<comment type="similarity">
    <text evidence="2 8">Belongs to the EPSP synthase family.</text>
</comment>
<keyword evidence="10" id="KW-0472">Membrane</keyword>
<keyword evidence="6 8" id="KW-0057">Aromatic amino acid biosynthesis</keyword>
<evidence type="ECO:0000256" key="10">
    <source>
        <dbReference type="SAM" id="Phobius"/>
    </source>
</evidence>
<dbReference type="PROSITE" id="PS00104">
    <property type="entry name" value="EPSP_SYNTHASE_1"/>
    <property type="match status" value="1"/>
</dbReference>
<dbReference type="PROSITE" id="PS00885">
    <property type="entry name" value="EPSP_SYNTHASE_2"/>
    <property type="match status" value="1"/>
</dbReference>
<feature type="transmembrane region" description="Helical" evidence="10">
    <location>
        <begin position="329"/>
        <end position="350"/>
    </location>
</feature>
<evidence type="ECO:0000256" key="3">
    <source>
        <dbReference type="ARBA" id="ARBA00012450"/>
    </source>
</evidence>
<dbReference type="InterPro" id="IPR046513">
    <property type="entry name" value="DUF6691"/>
</dbReference>
<keyword evidence="10" id="KW-1133">Transmembrane helix</keyword>
<feature type="compositionally biased region" description="Low complexity" evidence="9">
    <location>
        <begin position="38"/>
        <end position="47"/>
    </location>
</feature>
<sequence length="1740" mass="182718">MTSDASPEAPSPAGAADSGASPLRPPADAGAPQSVPQASRRLSRLASVSEDSELAHMEAGGGAGGGSTGGSTAGGTAGGSLPPQLPPAGSVSAFGSASLSLMAPRAENGQDSARSKVSPLSRGSLAATTAATLRQRVRRAWAEAMHVWWGLPSACKLTMVLAVVNFCISCAYAIVGLMLPNVDEEIHISITIIVSSVFVVFSVVDAVIYENTLELVAAFLLDTLVVSRMVWFASQGSANASFKWTWVSIMCAFQVLFMITAVLAWRQFGWRLYGKLGVDFREKGAASRMRKALQRNAYVTVLKINVMFLCVLSAIGVDVSVEKRDDVQASIMAVSLVGLFVGMFATWVAAKLTLKTHVPAMWKLAGFHCLMVLALAQPIAILAIYNTDHESRANATVSLNVGGGVYIFTSLLAWVATVRLIRRNARALSRGSASMAANSGAVSGDPRLAPMQTGAWLGKPTQRNPRKIRFFQLSHDGSTLRWGWNKFVRLYYVDDLICNDEELTISLAFPFEAELVLKFPDAATYQAWRRGFAHLLLCLMAPDAPGPAEAAGPLHGQQGDGKAAAGWGVSLALGAGLWQLAAAVDVIDFEELSFGKLLGAGAEGAVYAAWFLESPVAVKKFNRVEDSLHEVQMYLLLGSHDNIVALRGLCQHEGSMYLVLEYCPRGTLDVLLHHTARNPWDPQKLLPLIRSIARGMHYLHSRNILHRDLKPANIFVGHGQLMKIGDFGMARIVDDAGPPALRRLTPGVVGTLQYSAPELLNEDLRPQGTEDAEWALKLDVWSFGVTLWEILERRRPFEGLTQNAVQAQWMADPYSACLPPVRLPEHLDKPGKRIYRGLADLVEDCTRLDPFARPSFRDILLRLKSLTGFAERQDMPPQEEAAGSAAAEPAGTGLHFTPDASAAGGALIGLAAASKLGLTGRILGVSGIVGGLVRGAWSEGWRYAFLGGLAAGALASASVYPEGFFHFPESYSLARAAAGGLLVGVGTSLGSGCTSGHGVCGIARLAPRSLAATGTFMASGVATAALAGSLAATGVDPAATTPLALMTTQQWQVAAPLLGGSLAAVALLRGAATHSAPSSKPLLGQAAEFASGAIFAAGLALSGMCQPSKVVGFLSPLVPAWDPSLMFVMGSALAITVPTFQYLKRRGTGPLCSAAFALPTKSAIDKPLLVGSGLFGAGWAVAGVCPGPALVAAIGAPGPESLTIAGAMVAGMYLHKHLEPLWSRLLGSAQSQAAVWEQAERQLAGGSGSGSGSGSGASAAAQAQRSAAAAAARPAAARGSGQRRRLAVAAAAAPAALESLTIQPVRVVEGHVKLPGSKSLSNRILLLAALAEGTTTVENILDSEDIRYMVEALKVLGVQLTEDWANSRLVVQGCGGRFPSEGADLFLGNAGTAMRPLTAAVAAAGRGRFVLDGVARMRERPIQDLVDGLVQLADLVDGLVQLGVKASCTLGTGCPPVEIIAEGLPSGKVSLSGSVSSQYLTALLMAAPLATGSEGIEIKISDELISQPYVDMTVKLMERFGVKVNKLDGLQHMHIPSGQTYKSPGMAYVEGDASSASYFLAGATMTGGTVTVEGCGSDSLQGDVRFAEVMGLMGAQVEWSPYSITITGPPRGQVKAIDHNCNDIPDAAMTAAVVALLADGQTSIRDVYSWRVKETERMKAIVAELTKLGASVEEGHDFCVITPPKQVKPNVEIETYDDHRMAMAFALVACCGVPVTILDPGCTRKTFPLFWDVFQTVAKH</sequence>
<dbReference type="OrthoDB" id="197068at2759"/>
<dbReference type="Proteomes" id="UP000239899">
    <property type="component" value="Unassembled WGS sequence"/>
</dbReference>
<dbReference type="SMART" id="SM00220">
    <property type="entry name" value="S_TKc"/>
    <property type="match status" value="1"/>
</dbReference>
<dbReference type="NCBIfam" id="TIGR01356">
    <property type="entry name" value="aroA"/>
    <property type="match status" value="1"/>
</dbReference>
<organism evidence="12 13">
    <name type="scientific">Chlorella sorokiniana</name>
    <name type="common">Freshwater green alga</name>
    <dbReference type="NCBI Taxonomy" id="3076"/>
    <lineage>
        <taxon>Eukaryota</taxon>
        <taxon>Viridiplantae</taxon>
        <taxon>Chlorophyta</taxon>
        <taxon>core chlorophytes</taxon>
        <taxon>Trebouxiophyceae</taxon>
        <taxon>Chlorellales</taxon>
        <taxon>Chlorellaceae</taxon>
        <taxon>Chlorella clade</taxon>
        <taxon>Chlorella</taxon>
    </lineage>
</organism>
<dbReference type="InterPro" id="IPR000719">
    <property type="entry name" value="Prot_kinase_dom"/>
</dbReference>
<dbReference type="PROSITE" id="PS50011">
    <property type="entry name" value="PROTEIN_KINASE_DOM"/>
    <property type="match status" value="1"/>
</dbReference>
<dbReference type="Gene3D" id="3.65.10.10">
    <property type="entry name" value="Enolpyruvate transferase domain"/>
    <property type="match status" value="2"/>
</dbReference>
<evidence type="ECO:0000256" key="9">
    <source>
        <dbReference type="SAM" id="MobiDB-lite"/>
    </source>
</evidence>
<feature type="region of interest" description="Disordered" evidence="9">
    <location>
        <begin position="1"/>
        <end position="89"/>
    </location>
</feature>
<dbReference type="InterPro" id="IPR036968">
    <property type="entry name" value="Enolpyruvate_Tfrase_sf"/>
</dbReference>
<dbReference type="InterPro" id="IPR013792">
    <property type="entry name" value="RNA3'P_cycl/enolpyr_Trfase_a/b"/>
</dbReference>
<dbReference type="InterPro" id="IPR006264">
    <property type="entry name" value="EPSP_synthase"/>
</dbReference>
<dbReference type="EMBL" id="LHPG02000013">
    <property type="protein sequence ID" value="PRW44253.1"/>
    <property type="molecule type" value="Genomic_DNA"/>
</dbReference>
<evidence type="ECO:0000256" key="1">
    <source>
        <dbReference type="ARBA" id="ARBA00004811"/>
    </source>
</evidence>
<comment type="caution">
    <text evidence="12">The sequence shown here is derived from an EMBL/GenBank/DDBJ whole genome shotgun (WGS) entry which is preliminary data.</text>
</comment>
<evidence type="ECO:0000256" key="5">
    <source>
        <dbReference type="ARBA" id="ARBA00022679"/>
    </source>
</evidence>
<dbReference type="EC" id="2.5.1.19" evidence="3 8"/>
<evidence type="ECO:0000313" key="12">
    <source>
        <dbReference type="EMBL" id="PRW44253.1"/>
    </source>
</evidence>
<dbReference type="InterPro" id="IPR011009">
    <property type="entry name" value="Kinase-like_dom_sf"/>
</dbReference>
<dbReference type="STRING" id="3076.A0A2P6TJL1"/>
<dbReference type="InterPro" id="IPR008271">
    <property type="entry name" value="Ser/Thr_kinase_AS"/>
</dbReference>
<proteinExistence type="inferred from homology"/>
<dbReference type="FunFam" id="3.65.10.10:FF:000004">
    <property type="entry name" value="3-phosphoshikimate 1-carboxyvinyltransferase"/>
    <property type="match status" value="1"/>
</dbReference>
<feature type="transmembrane region" description="Helical" evidence="10">
    <location>
        <begin position="297"/>
        <end position="317"/>
    </location>
</feature>
<dbReference type="GO" id="GO:0009423">
    <property type="term" value="P:chorismate biosynthetic process"/>
    <property type="evidence" value="ECO:0007669"/>
    <property type="project" value="UniProtKB-UniRule"/>
</dbReference>
<feature type="transmembrane region" description="Helical" evidence="10">
    <location>
        <begin position="215"/>
        <end position="234"/>
    </location>
</feature>
<feature type="domain" description="Protein kinase" evidence="11">
    <location>
        <begin position="592"/>
        <end position="866"/>
    </location>
</feature>
<dbReference type="GO" id="GO:0008652">
    <property type="term" value="P:amino acid biosynthetic process"/>
    <property type="evidence" value="ECO:0007669"/>
    <property type="project" value="UniProtKB-KW"/>
</dbReference>
<comment type="pathway">
    <text evidence="1 8">Metabolic intermediate biosynthesis; chorismate biosynthesis; chorismate from D-erythrose 4-phosphate and phosphoenolpyruvate: step 6/7.</text>
</comment>
<feature type="transmembrane region" description="Helical" evidence="10">
    <location>
        <begin position="246"/>
        <end position="265"/>
    </location>
</feature>
<dbReference type="Gene3D" id="1.10.510.10">
    <property type="entry name" value="Transferase(Phosphotransferase) domain 1"/>
    <property type="match status" value="1"/>
</dbReference>
<evidence type="ECO:0000256" key="7">
    <source>
        <dbReference type="ARBA" id="ARBA00044633"/>
    </source>
</evidence>
<evidence type="ECO:0000256" key="6">
    <source>
        <dbReference type="ARBA" id="ARBA00023141"/>
    </source>
</evidence>
<evidence type="ECO:0000259" key="11">
    <source>
        <dbReference type="PROSITE" id="PS50011"/>
    </source>
</evidence>
<dbReference type="Pfam" id="PF00275">
    <property type="entry name" value="EPSP_synthase"/>
    <property type="match status" value="1"/>
</dbReference>
<feature type="transmembrane region" description="Helical" evidence="10">
    <location>
        <begin position="397"/>
        <end position="421"/>
    </location>
</feature>
<comment type="catalytic activity">
    <reaction evidence="7">
        <text>3-phosphoshikimate + phosphoenolpyruvate = 5-O-(1-carboxyvinyl)-3-phosphoshikimate + phosphate</text>
        <dbReference type="Rhea" id="RHEA:21256"/>
        <dbReference type="ChEBI" id="CHEBI:43474"/>
        <dbReference type="ChEBI" id="CHEBI:57701"/>
        <dbReference type="ChEBI" id="CHEBI:58702"/>
        <dbReference type="ChEBI" id="CHEBI:145989"/>
        <dbReference type="EC" id="2.5.1.19"/>
    </reaction>
    <physiologicalReaction direction="left-to-right" evidence="7">
        <dbReference type="Rhea" id="RHEA:21257"/>
    </physiologicalReaction>
</comment>
<dbReference type="InterPro" id="IPR023193">
    <property type="entry name" value="EPSP_synthase_CS"/>
</dbReference>
<dbReference type="Pfam" id="PF00069">
    <property type="entry name" value="Pkinase"/>
    <property type="match status" value="1"/>
</dbReference>
<dbReference type="SUPFAM" id="SSF55205">
    <property type="entry name" value="EPT/RTPC-like"/>
    <property type="match status" value="1"/>
</dbReference>
<dbReference type="InterPro" id="IPR007272">
    <property type="entry name" value="Sulf_transp_TsuA/YedE"/>
</dbReference>
<dbReference type="InterPro" id="IPR001986">
    <property type="entry name" value="Enolpyruvate_Tfrase_dom"/>
</dbReference>
<keyword evidence="10" id="KW-0812">Transmembrane</keyword>
<dbReference type="Pfam" id="PF20398">
    <property type="entry name" value="DUF6691"/>
    <property type="match status" value="1"/>
</dbReference>
<reference evidence="12 13" key="1">
    <citation type="journal article" date="2018" name="Plant J.">
        <title>Genome sequences of Chlorella sorokiniana UTEX 1602 and Micractinium conductrix SAG 241.80: implications to maltose excretion by a green alga.</title>
        <authorList>
            <person name="Arriola M.B."/>
            <person name="Velmurugan N."/>
            <person name="Zhang Y."/>
            <person name="Plunkett M.H."/>
            <person name="Hondzo H."/>
            <person name="Barney B.M."/>
        </authorList>
    </citation>
    <scope>NUCLEOTIDE SEQUENCE [LARGE SCALE GENOMIC DNA]</scope>
    <source>
        <strain evidence="13">UTEX 1602</strain>
    </source>
</reference>
<dbReference type="CDD" id="cd01556">
    <property type="entry name" value="EPSP_synthase"/>
    <property type="match status" value="1"/>
</dbReference>
<dbReference type="GO" id="GO:0005524">
    <property type="term" value="F:ATP binding"/>
    <property type="evidence" value="ECO:0007669"/>
    <property type="project" value="InterPro"/>
</dbReference>
<protein>
    <recommendedName>
        <fullName evidence="3 8">3-phosphoshikimate 1-carboxyvinyltransferase</fullName>
        <ecNumber evidence="3 8">2.5.1.19</ecNumber>
    </recommendedName>
</protein>
<dbReference type="UniPathway" id="UPA00053">
    <property type="reaction ID" value="UER00089"/>
</dbReference>
<feature type="compositionally biased region" description="Gly residues" evidence="9">
    <location>
        <begin position="59"/>
        <end position="78"/>
    </location>
</feature>
<feature type="compositionally biased region" description="Low complexity" evidence="9">
    <location>
        <begin position="1"/>
        <end position="22"/>
    </location>
</feature>
<feature type="transmembrane region" description="Helical" evidence="10">
    <location>
        <begin position="186"/>
        <end position="208"/>
    </location>
</feature>
<evidence type="ECO:0000313" key="13">
    <source>
        <dbReference type="Proteomes" id="UP000239899"/>
    </source>
</evidence>
<evidence type="ECO:0000256" key="8">
    <source>
        <dbReference type="RuleBase" id="RU004164"/>
    </source>
</evidence>
<dbReference type="PROSITE" id="PS00108">
    <property type="entry name" value="PROTEIN_KINASE_ST"/>
    <property type="match status" value="1"/>
</dbReference>
<dbReference type="GO" id="GO:0009073">
    <property type="term" value="P:aromatic amino acid family biosynthetic process"/>
    <property type="evidence" value="ECO:0007669"/>
    <property type="project" value="UniProtKB-UniRule"/>
</dbReference>
<dbReference type="SUPFAM" id="SSF56112">
    <property type="entry name" value="Protein kinase-like (PK-like)"/>
    <property type="match status" value="1"/>
</dbReference>
<accession>A0A2P6TJL1</accession>
<keyword evidence="4 8" id="KW-0028">Amino-acid biosynthesis</keyword>
<evidence type="ECO:0000256" key="2">
    <source>
        <dbReference type="ARBA" id="ARBA00009948"/>
    </source>
</evidence>